<evidence type="ECO:0000256" key="6">
    <source>
        <dbReference type="ARBA" id="ARBA00023136"/>
    </source>
</evidence>
<keyword evidence="3" id="KW-1003">Cell membrane</keyword>
<keyword evidence="11" id="KW-1185">Reference proteome</keyword>
<comment type="similarity">
    <text evidence="7">Belongs to the binding-protein-dependent transport system permease family.</text>
</comment>
<dbReference type="PANTHER" id="PTHR30183">
    <property type="entry name" value="MOLYBDENUM TRANSPORT SYSTEM PERMEASE PROTEIN MODB"/>
    <property type="match status" value="1"/>
</dbReference>
<feature type="transmembrane region" description="Helical" evidence="7">
    <location>
        <begin position="301"/>
        <end position="328"/>
    </location>
</feature>
<evidence type="ECO:0000256" key="3">
    <source>
        <dbReference type="ARBA" id="ARBA00022475"/>
    </source>
</evidence>
<evidence type="ECO:0000256" key="5">
    <source>
        <dbReference type="ARBA" id="ARBA00022989"/>
    </source>
</evidence>
<evidence type="ECO:0000256" key="1">
    <source>
        <dbReference type="ARBA" id="ARBA00004651"/>
    </source>
</evidence>
<evidence type="ECO:0000259" key="9">
    <source>
        <dbReference type="PROSITE" id="PS50928"/>
    </source>
</evidence>
<proteinExistence type="inferred from homology"/>
<sequence length="582" mass="62462">MSADTQTRRATDTAERPRRRRFSMAYISVAVAALFSVPLLGVVLNVFREGQGNWPHLVSTVLPDYVMNSLALMLGVGAGVVIGGTGTAWLVVMCRFPGRRLFEWMLVLPLAIPAYVVAYAYTDLLQHAGPVQTLLRDLTGLGPRDYWFPNIRSTGGAILVFSAVLYPYVYLLARTAFLQQSVCALEVGRTLGRTPWGAFTSIALPLARPAIVTGMALALMETLADFGTVAHFGVPTFTTGIYRTWYSMGDRVAAAQLASVLLAFVFALLMLEQWSRLRARFHETSGRWQEIKPYALRGWRAWGAAVFCAGPLVIGFIAPVAMLLWMAAIGGHDPLTGRYLELTANSTTLAGITAVLAVVLALFLAYVARIERSRLAAAANRVAAVGYAIPGSVIAVGILIPVATLDNAIDSFFRNTFGFGVGLIFTGGIAALVFAYLVRFLAVSFNTVQASLGKVTTHMDDVARSLGHGPLSTALKVHIPVISGGLLTAGLIVFVDVFKELPATLIMRPFDFDTLAVQAYNLAKDERLTQAATPSLIIVACGLLPVFLLSRQIMASRPGARQRTKAQAQAADTGAPVLPAGS</sequence>
<dbReference type="SUPFAM" id="SSF161098">
    <property type="entry name" value="MetI-like"/>
    <property type="match status" value="2"/>
</dbReference>
<dbReference type="Pfam" id="PF00528">
    <property type="entry name" value="BPD_transp_1"/>
    <property type="match status" value="1"/>
</dbReference>
<feature type="transmembrane region" description="Helical" evidence="7">
    <location>
        <begin position="67"/>
        <end position="92"/>
    </location>
</feature>
<evidence type="ECO:0000256" key="4">
    <source>
        <dbReference type="ARBA" id="ARBA00022692"/>
    </source>
</evidence>
<feature type="transmembrane region" description="Helical" evidence="7">
    <location>
        <begin position="154"/>
        <end position="173"/>
    </location>
</feature>
<reference evidence="10 11" key="1">
    <citation type="journal article" date="2020" name="Microorganisms">
        <title>Osmotic Adaptation and Compatible Solute Biosynthesis of Phototrophic Bacteria as Revealed from Genome Analyses.</title>
        <authorList>
            <person name="Imhoff J.F."/>
            <person name="Rahn T."/>
            <person name="Kunzel S."/>
            <person name="Keller A."/>
            <person name="Neulinger S.C."/>
        </authorList>
    </citation>
    <scope>NUCLEOTIDE SEQUENCE [LARGE SCALE GENOMIC DNA]</scope>
    <source>
        <strain evidence="10 11">DSM 6210</strain>
    </source>
</reference>
<protein>
    <submittedName>
        <fullName evidence="10">Iron ABC transporter permease</fullName>
    </submittedName>
</protein>
<feature type="transmembrane region" description="Helical" evidence="7">
    <location>
        <begin position="417"/>
        <end position="438"/>
    </location>
</feature>
<evidence type="ECO:0000256" key="7">
    <source>
        <dbReference type="RuleBase" id="RU363032"/>
    </source>
</evidence>
<feature type="transmembrane region" description="Helical" evidence="7">
    <location>
        <begin position="25"/>
        <end position="47"/>
    </location>
</feature>
<dbReference type="InterPro" id="IPR035906">
    <property type="entry name" value="MetI-like_sf"/>
</dbReference>
<evidence type="ECO:0000313" key="10">
    <source>
        <dbReference type="EMBL" id="MBK1631687.1"/>
    </source>
</evidence>
<keyword evidence="2 7" id="KW-0813">Transport</keyword>
<feature type="transmembrane region" description="Helical" evidence="7">
    <location>
        <begin position="382"/>
        <end position="405"/>
    </location>
</feature>
<feature type="transmembrane region" description="Helical" evidence="7">
    <location>
        <begin position="531"/>
        <end position="549"/>
    </location>
</feature>
<feature type="transmembrane region" description="Helical" evidence="7">
    <location>
        <begin position="252"/>
        <end position="271"/>
    </location>
</feature>
<feature type="transmembrane region" description="Helical" evidence="7">
    <location>
        <begin position="194"/>
        <end position="219"/>
    </location>
</feature>
<dbReference type="InterPro" id="IPR000515">
    <property type="entry name" value="MetI-like"/>
</dbReference>
<accession>A0ABS1CIE1</accession>
<feature type="transmembrane region" description="Helical" evidence="7">
    <location>
        <begin position="477"/>
        <end position="498"/>
    </location>
</feature>
<keyword evidence="4 7" id="KW-0812">Transmembrane</keyword>
<feature type="transmembrane region" description="Helical" evidence="7">
    <location>
        <begin position="104"/>
        <end position="122"/>
    </location>
</feature>
<organism evidence="10 11">
    <name type="scientific">Thiohalocapsa halophila</name>
    <dbReference type="NCBI Taxonomy" id="69359"/>
    <lineage>
        <taxon>Bacteria</taxon>
        <taxon>Pseudomonadati</taxon>
        <taxon>Pseudomonadota</taxon>
        <taxon>Gammaproteobacteria</taxon>
        <taxon>Chromatiales</taxon>
        <taxon>Chromatiaceae</taxon>
        <taxon>Thiohalocapsa</taxon>
    </lineage>
</organism>
<name>A0ABS1CIE1_9GAMM</name>
<evidence type="ECO:0000313" key="11">
    <source>
        <dbReference type="Proteomes" id="UP000748752"/>
    </source>
</evidence>
<feature type="transmembrane region" description="Helical" evidence="7">
    <location>
        <begin position="348"/>
        <end position="370"/>
    </location>
</feature>
<evidence type="ECO:0000256" key="8">
    <source>
        <dbReference type="SAM" id="MobiDB-lite"/>
    </source>
</evidence>
<feature type="domain" description="ABC transmembrane type-1" evidence="9">
    <location>
        <begin position="343"/>
        <end position="549"/>
    </location>
</feature>
<comment type="caution">
    <text evidence="10">The sequence shown here is derived from an EMBL/GenBank/DDBJ whole genome shotgun (WGS) entry which is preliminary data.</text>
</comment>
<gene>
    <name evidence="10" type="ORF">CKO31_13210</name>
</gene>
<dbReference type="Proteomes" id="UP000748752">
    <property type="component" value="Unassembled WGS sequence"/>
</dbReference>
<keyword evidence="6 7" id="KW-0472">Membrane</keyword>
<feature type="domain" description="ABC transmembrane type-1" evidence="9">
    <location>
        <begin position="57"/>
        <end position="270"/>
    </location>
</feature>
<keyword evidence="5 7" id="KW-1133">Transmembrane helix</keyword>
<evidence type="ECO:0000256" key="2">
    <source>
        <dbReference type="ARBA" id="ARBA00022448"/>
    </source>
</evidence>
<comment type="subcellular location">
    <subcellularLocation>
        <location evidence="1 7">Cell membrane</location>
        <topology evidence="1 7">Multi-pass membrane protein</topology>
    </subcellularLocation>
</comment>
<dbReference type="EMBL" id="NRRV01000030">
    <property type="protein sequence ID" value="MBK1631687.1"/>
    <property type="molecule type" value="Genomic_DNA"/>
</dbReference>
<dbReference type="CDD" id="cd06261">
    <property type="entry name" value="TM_PBP2"/>
    <property type="match status" value="2"/>
</dbReference>
<dbReference type="PANTHER" id="PTHR30183:SF2">
    <property type="entry name" value="IRON UTILIZATION PROTEIN"/>
    <property type="match status" value="1"/>
</dbReference>
<dbReference type="PROSITE" id="PS50928">
    <property type="entry name" value="ABC_TM1"/>
    <property type="match status" value="2"/>
</dbReference>
<dbReference type="Gene3D" id="1.10.3720.10">
    <property type="entry name" value="MetI-like"/>
    <property type="match status" value="2"/>
</dbReference>
<feature type="region of interest" description="Disordered" evidence="8">
    <location>
        <begin position="560"/>
        <end position="582"/>
    </location>
</feature>